<evidence type="ECO:0000256" key="1">
    <source>
        <dbReference type="SAM" id="Phobius"/>
    </source>
</evidence>
<keyword evidence="1" id="KW-0472">Membrane</keyword>
<keyword evidence="1" id="KW-1133">Transmembrane helix</keyword>
<name>A0A0K9PQU3_ZOSMR</name>
<evidence type="ECO:0000313" key="3">
    <source>
        <dbReference type="Proteomes" id="UP000036987"/>
    </source>
</evidence>
<gene>
    <name evidence="2" type="ORF">ZOSMA_182G00310</name>
</gene>
<keyword evidence="1" id="KW-0812">Transmembrane</keyword>
<accession>A0A0K9PQU3</accession>
<dbReference type="OrthoDB" id="911529at2759"/>
<comment type="caution">
    <text evidence="2">The sequence shown here is derived from an EMBL/GenBank/DDBJ whole genome shotgun (WGS) entry which is preliminary data.</text>
</comment>
<dbReference type="PANTHER" id="PTHR33726">
    <property type="entry name" value="TRANSMEMBRANE PROTEIN"/>
    <property type="match status" value="1"/>
</dbReference>
<organism evidence="2 3">
    <name type="scientific">Zostera marina</name>
    <name type="common">Eelgrass</name>
    <dbReference type="NCBI Taxonomy" id="29655"/>
    <lineage>
        <taxon>Eukaryota</taxon>
        <taxon>Viridiplantae</taxon>
        <taxon>Streptophyta</taxon>
        <taxon>Embryophyta</taxon>
        <taxon>Tracheophyta</taxon>
        <taxon>Spermatophyta</taxon>
        <taxon>Magnoliopsida</taxon>
        <taxon>Liliopsida</taxon>
        <taxon>Zosteraceae</taxon>
        <taxon>Zostera</taxon>
    </lineage>
</organism>
<dbReference type="AlphaFoldDB" id="A0A0K9PQU3"/>
<reference evidence="3" key="1">
    <citation type="journal article" date="2016" name="Nature">
        <title>The genome of the seagrass Zostera marina reveals angiosperm adaptation to the sea.</title>
        <authorList>
            <person name="Olsen J.L."/>
            <person name="Rouze P."/>
            <person name="Verhelst B."/>
            <person name="Lin Y.-C."/>
            <person name="Bayer T."/>
            <person name="Collen J."/>
            <person name="Dattolo E."/>
            <person name="De Paoli E."/>
            <person name="Dittami S."/>
            <person name="Maumus F."/>
            <person name="Michel G."/>
            <person name="Kersting A."/>
            <person name="Lauritano C."/>
            <person name="Lohaus R."/>
            <person name="Toepel M."/>
            <person name="Tonon T."/>
            <person name="Vanneste K."/>
            <person name="Amirebrahimi M."/>
            <person name="Brakel J."/>
            <person name="Bostroem C."/>
            <person name="Chovatia M."/>
            <person name="Grimwood J."/>
            <person name="Jenkins J.W."/>
            <person name="Jueterbock A."/>
            <person name="Mraz A."/>
            <person name="Stam W.T."/>
            <person name="Tice H."/>
            <person name="Bornberg-Bauer E."/>
            <person name="Green P.J."/>
            <person name="Pearson G.A."/>
            <person name="Procaccini G."/>
            <person name="Duarte C.M."/>
            <person name="Schmutz J."/>
            <person name="Reusch T.B.H."/>
            <person name="Van de Peer Y."/>
        </authorList>
    </citation>
    <scope>NUCLEOTIDE SEQUENCE [LARGE SCALE GENOMIC DNA]</scope>
    <source>
        <strain evidence="3">cv. Finnish</strain>
    </source>
</reference>
<keyword evidence="3" id="KW-1185">Reference proteome</keyword>
<sequence length="112" mass="12596">MGGATTAYFIEKEKNKDEFHSDAAAAAATKFLSIDCWISLELVIIAAGASRLMSHVNMEDSVLSQYWWRWPETLFFLSSVIDTVVWWFITGIESVVLITMISFFLVFCGGTI</sequence>
<proteinExistence type="predicted"/>
<feature type="transmembrane region" description="Helical" evidence="1">
    <location>
        <begin position="84"/>
        <end position="108"/>
    </location>
</feature>
<dbReference type="EMBL" id="LFYR01000678">
    <property type="protein sequence ID" value="KMZ71341.1"/>
    <property type="molecule type" value="Genomic_DNA"/>
</dbReference>
<dbReference type="PANTHER" id="PTHR33726:SF19">
    <property type="entry name" value="OS03G0313800 PROTEIN"/>
    <property type="match status" value="1"/>
</dbReference>
<dbReference type="Proteomes" id="UP000036987">
    <property type="component" value="Unassembled WGS sequence"/>
</dbReference>
<protein>
    <submittedName>
        <fullName evidence="2">Uncharacterized protein</fullName>
    </submittedName>
</protein>
<evidence type="ECO:0000313" key="2">
    <source>
        <dbReference type="EMBL" id="KMZ71341.1"/>
    </source>
</evidence>